<dbReference type="OrthoDB" id="7026141at2"/>
<gene>
    <name evidence="1" type="ORF">GM31_16915</name>
</gene>
<sequence length="119" mass="13049">MMAKTLYLDPDTWDLQLDGNGDLRIATGPLAIAQDVASACLTFSGEVWFNNTLGVPWKEEVLGMRPPPGLIQSRMAAEAMRIEGVVDAQALLITDRKTRQTRGIITTTDNHGHKTEVTL</sequence>
<dbReference type="Pfam" id="PF10934">
    <property type="entry name" value="Sheath_initiator"/>
    <property type="match status" value="1"/>
</dbReference>
<reference evidence="1 2" key="1">
    <citation type="journal article" date="2015" name="Appl. Environ. Microbiol.">
        <title>The Enterobacterium Trabulsiella odontotermitis Presents Novel Adaptations Related to Its Association with Fungus-Growing Termites.</title>
        <authorList>
            <person name="Sapountzis P."/>
            <person name="Gruntjes T."/>
            <person name="Otani S."/>
            <person name="Estevez J."/>
            <person name="da Costa R.R."/>
            <person name="Plunkett G.3rd."/>
            <person name="Perna N.T."/>
            <person name="Poulsen M."/>
        </authorList>
    </citation>
    <scope>NUCLEOTIDE SEQUENCE [LARGE SCALE GENOMIC DNA]</scope>
    <source>
        <strain evidence="1 2">12</strain>
    </source>
</reference>
<evidence type="ECO:0000313" key="2">
    <source>
        <dbReference type="Proteomes" id="UP000037393"/>
    </source>
</evidence>
<dbReference type="EMBL" id="JNGI01000035">
    <property type="protein sequence ID" value="KNC94038.1"/>
    <property type="molecule type" value="Genomic_DNA"/>
</dbReference>
<accession>A0A0L0GZZ2</accession>
<dbReference type="Proteomes" id="UP000037393">
    <property type="component" value="Unassembled WGS sequence"/>
</dbReference>
<dbReference type="PATRIC" id="fig|379893.4.peg.3434"/>
<evidence type="ECO:0000313" key="1">
    <source>
        <dbReference type="EMBL" id="KNC94038.1"/>
    </source>
</evidence>
<dbReference type="AlphaFoldDB" id="A0A0L0GZZ2"/>
<dbReference type="InterPro" id="IPR020288">
    <property type="entry name" value="Sheath_initiator"/>
</dbReference>
<evidence type="ECO:0008006" key="3">
    <source>
        <dbReference type="Google" id="ProtNLM"/>
    </source>
</evidence>
<organism evidence="1 2">
    <name type="scientific">Trabulsiella odontotermitis</name>
    <dbReference type="NCBI Taxonomy" id="379893"/>
    <lineage>
        <taxon>Bacteria</taxon>
        <taxon>Pseudomonadati</taxon>
        <taxon>Pseudomonadota</taxon>
        <taxon>Gammaproteobacteria</taxon>
        <taxon>Enterobacterales</taxon>
        <taxon>Enterobacteriaceae</taxon>
        <taxon>Trabulsiella</taxon>
    </lineage>
</organism>
<protein>
    <recommendedName>
        <fullName evidence="3">Bacteriophage protein</fullName>
    </recommendedName>
</protein>
<name>A0A0L0GZZ2_9ENTR</name>
<comment type="caution">
    <text evidence="1">The sequence shown here is derived from an EMBL/GenBank/DDBJ whole genome shotgun (WGS) entry which is preliminary data.</text>
</comment>
<proteinExistence type="predicted"/>
<keyword evidence="2" id="KW-1185">Reference proteome</keyword>